<dbReference type="RefSeq" id="XP_016469288.1">
    <property type="nucleotide sequence ID" value="XM_016613802.1"/>
</dbReference>
<dbReference type="Pfam" id="PF23622">
    <property type="entry name" value="LRR_At1g61320_AtMIF1"/>
    <property type="match status" value="1"/>
</dbReference>
<name>A0A1S3ZY10_TOBAC</name>
<proteinExistence type="predicted"/>
<gene>
    <name evidence="3 4" type="primary">LOC107791699</name>
</gene>
<dbReference type="KEGG" id="nta:107791699"/>
<dbReference type="RefSeq" id="XP_016469287.1">
    <property type="nucleotide sequence ID" value="XM_016613801.1"/>
</dbReference>
<evidence type="ECO:0000313" key="3">
    <source>
        <dbReference type="RefSeq" id="XP_016469287.1"/>
    </source>
</evidence>
<evidence type="ECO:0000259" key="1">
    <source>
        <dbReference type="Pfam" id="PF23622"/>
    </source>
</evidence>
<dbReference type="PANTHER" id="PTHR34145:SF68">
    <property type="entry name" value="FBD DOMAIN-CONTAINING PROTEIN"/>
    <property type="match status" value="1"/>
</dbReference>
<dbReference type="GeneID" id="107791699"/>
<evidence type="ECO:0000313" key="4">
    <source>
        <dbReference type="RefSeq" id="XP_016469288.1"/>
    </source>
</evidence>
<sequence length="255" mass="29683">MEILWCRNVKGLEIDAPNLMSFKYIGPDILLPFQNFPQLSELTTGSQYCYSFIFNADKHESYSCKLRKLKLKVPREIAMRESWLTLHYPDNFPRPNNLRELELDLTLEAGESLLFFTFFIKAASLLSRFRARIIYIPALHKQYVGIGVRILERAAREATAGFVHKRLKVVKLIGFTGRRTDYKLALHLLEIGRGSLKKIILQPTNDSHGIKIKRVTLIEKRSKQLEAKLPPGAKLVMLYSFKFFLAYNFKYFLNY</sequence>
<feature type="domain" description="At1g61320/AtMIF1 LRR" evidence="1">
    <location>
        <begin position="2"/>
        <end position="211"/>
    </location>
</feature>
<dbReference type="InterPro" id="IPR055357">
    <property type="entry name" value="LRR_At1g61320_AtMIF1"/>
</dbReference>
<dbReference type="InterPro" id="IPR053772">
    <property type="entry name" value="At1g61320/At1g61330-like"/>
</dbReference>
<dbReference type="Proteomes" id="UP000790787">
    <property type="component" value="Chromosome 16"/>
</dbReference>
<keyword evidence="2" id="KW-1185">Reference proteome</keyword>
<protein>
    <submittedName>
        <fullName evidence="3 4">Uncharacterized protein isoform X1</fullName>
    </submittedName>
</protein>
<dbReference type="PANTHER" id="PTHR34145">
    <property type="entry name" value="OS02G0105600 PROTEIN"/>
    <property type="match status" value="1"/>
</dbReference>
<evidence type="ECO:0000313" key="2">
    <source>
        <dbReference type="Proteomes" id="UP000790787"/>
    </source>
</evidence>
<dbReference type="OrthoDB" id="1254547at2759"/>
<dbReference type="AlphaFoldDB" id="A0A1S3ZY10"/>
<accession>A0A1S3ZY10</accession>
<organism evidence="3">
    <name type="scientific">Nicotiana tabacum</name>
    <name type="common">Common tobacco</name>
    <dbReference type="NCBI Taxonomy" id="4097"/>
    <lineage>
        <taxon>Eukaryota</taxon>
        <taxon>Viridiplantae</taxon>
        <taxon>Streptophyta</taxon>
        <taxon>Embryophyta</taxon>
        <taxon>Tracheophyta</taxon>
        <taxon>Spermatophyta</taxon>
        <taxon>Magnoliopsida</taxon>
        <taxon>eudicotyledons</taxon>
        <taxon>Gunneridae</taxon>
        <taxon>Pentapetalae</taxon>
        <taxon>asterids</taxon>
        <taxon>lamiids</taxon>
        <taxon>Solanales</taxon>
        <taxon>Solanaceae</taxon>
        <taxon>Nicotianoideae</taxon>
        <taxon>Nicotianeae</taxon>
        <taxon>Nicotiana</taxon>
    </lineage>
</organism>
<reference evidence="3 4" key="2">
    <citation type="submission" date="2025-04" db="UniProtKB">
        <authorList>
            <consortium name="RefSeq"/>
        </authorList>
    </citation>
    <scope>IDENTIFICATION</scope>
</reference>
<dbReference type="PaxDb" id="4097-A0A1S3ZY10"/>
<reference key="1">
    <citation type="journal article" date="2014" name="Nat. Commun.">
        <title>The tobacco genome sequence and its comparison with those of tomato and potato.</title>
        <authorList>
            <person name="Sierro N."/>
            <person name="Battey J.N."/>
            <person name="Ouadi S."/>
            <person name="Bakaher N."/>
            <person name="Bovet L."/>
            <person name="Willig A."/>
            <person name="Goepfert S."/>
            <person name="Peitsch M.C."/>
            <person name="Ivanov N.V."/>
        </authorList>
    </citation>
    <scope>NUCLEOTIDE SEQUENCE [LARGE SCALE GENOMIC DNA]</scope>
    <source>
        <strain>cv. TN90</strain>
    </source>
</reference>